<feature type="signal peptide" evidence="1">
    <location>
        <begin position="1"/>
        <end position="22"/>
    </location>
</feature>
<gene>
    <name evidence="2" type="ORF">F5984_18640</name>
</gene>
<dbReference type="RefSeq" id="WP_185155564.1">
    <property type="nucleotide sequence ID" value="NZ_WELI01000008.1"/>
</dbReference>
<dbReference type="PROSITE" id="PS51257">
    <property type="entry name" value="PROKAR_LIPOPROTEIN"/>
    <property type="match status" value="1"/>
</dbReference>
<organism evidence="2 3">
    <name type="scientific">Rudanella paleaurantiibacter</name>
    <dbReference type="NCBI Taxonomy" id="2614655"/>
    <lineage>
        <taxon>Bacteria</taxon>
        <taxon>Pseudomonadati</taxon>
        <taxon>Bacteroidota</taxon>
        <taxon>Cytophagia</taxon>
        <taxon>Cytophagales</taxon>
        <taxon>Cytophagaceae</taxon>
        <taxon>Rudanella</taxon>
    </lineage>
</organism>
<comment type="caution">
    <text evidence="2">The sequence shown here is derived from an EMBL/GenBank/DDBJ whole genome shotgun (WGS) entry which is preliminary data.</text>
</comment>
<sequence length="271" mass="30742">MIRMIPVALCVGLLSLSGCAKKAIVRFTQKPAELHSSDALTQLMLVNKSPKIVLRVPRPQDDLRYNGVTSKPTEPIKTGRQVVVKERRGKAATKYTEIQQQYDETALYNAIEKQLFKEGFSVRDRALFNQVLPGESYKKIGNQTDTDLILELISIERPVGYNTNVCYVQDGDSERSVKMRQDYRTLGGASVEFKLIQVKTNQVVGNYKIHYTPCTDDACRGYYKKNTGFRAFQWVRPGETKAKITAYEAIDQNDLESFMADATHQLVQTMR</sequence>
<protein>
    <recommendedName>
        <fullName evidence="4">Lipoprotein</fullName>
    </recommendedName>
</protein>
<proteinExistence type="predicted"/>
<name>A0A7J5TXU3_9BACT</name>
<keyword evidence="3" id="KW-1185">Reference proteome</keyword>
<keyword evidence="1" id="KW-0732">Signal</keyword>
<feature type="chain" id="PRO_5029780765" description="Lipoprotein" evidence="1">
    <location>
        <begin position="23"/>
        <end position="271"/>
    </location>
</feature>
<dbReference type="EMBL" id="WELI01000008">
    <property type="protein sequence ID" value="KAB7728391.1"/>
    <property type="molecule type" value="Genomic_DNA"/>
</dbReference>
<evidence type="ECO:0000313" key="2">
    <source>
        <dbReference type="EMBL" id="KAB7728391.1"/>
    </source>
</evidence>
<dbReference type="Proteomes" id="UP000488299">
    <property type="component" value="Unassembled WGS sequence"/>
</dbReference>
<accession>A0A7J5TXU3</accession>
<evidence type="ECO:0000313" key="3">
    <source>
        <dbReference type="Proteomes" id="UP000488299"/>
    </source>
</evidence>
<evidence type="ECO:0000256" key="1">
    <source>
        <dbReference type="SAM" id="SignalP"/>
    </source>
</evidence>
<reference evidence="2 3" key="1">
    <citation type="submission" date="2019-10" db="EMBL/GenBank/DDBJ databases">
        <title>Rudanella paleaurantiibacter sp. nov., isolated from sludge.</title>
        <authorList>
            <person name="Xu S.Q."/>
        </authorList>
    </citation>
    <scope>NUCLEOTIDE SEQUENCE [LARGE SCALE GENOMIC DNA]</scope>
    <source>
        <strain evidence="2 3">HX-22-17</strain>
    </source>
</reference>
<evidence type="ECO:0008006" key="4">
    <source>
        <dbReference type="Google" id="ProtNLM"/>
    </source>
</evidence>
<dbReference type="AlphaFoldDB" id="A0A7J5TXU3"/>